<dbReference type="PIRSF" id="PIRSF001365">
    <property type="entry name" value="DHDPS"/>
    <property type="match status" value="1"/>
</dbReference>
<comment type="function">
    <text evidence="1">Catalyzes the condensation of (S)-aspartate-beta-semialdehyde [(S)-ASA] and pyruvate to 4-hydroxy-tetrahydrodipicolinate (HTPA).</text>
</comment>
<dbReference type="SUPFAM" id="SSF51569">
    <property type="entry name" value="Aldolase"/>
    <property type="match status" value="1"/>
</dbReference>
<evidence type="ECO:0000256" key="1">
    <source>
        <dbReference type="ARBA" id="ARBA00003294"/>
    </source>
</evidence>
<evidence type="ECO:0000256" key="3">
    <source>
        <dbReference type="ARBA" id="ARBA00012086"/>
    </source>
</evidence>
<keyword evidence="8 11" id="KW-0456">Lyase</keyword>
<dbReference type="InterPro" id="IPR002220">
    <property type="entry name" value="DapA-like"/>
</dbReference>
<organism evidence="11">
    <name type="scientific">hydrothermal vent metagenome</name>
    <dbReference type="NCBI Taxonomy" id="652676"/>
    <lineage>
        <taxon>unclassified sequences</taxon>
        <taxon>metagenomes</taxon>
        <taxon>ecological metagenomes</taxon>
    </lineage>
</organism>
<dbReference type="InterPro" id="IPR005263">
    <property type="entry name" value="DapA"/>
</dbReference>
<evidence type="ECO:0000256" key="9">
    <source>
        <dbReference type="ARBA" id="ARBA00023270"/>
    </source>
</evidence>
<accession>A0A3B1D7W8</accession>
<sequence length="291" mass="30861">MFEGSMVAIVTPFKNGKVDEKALRALIEFQIAGGTQAIVPCGTTGESATLSHAEHDEVIGITVDACKGRVKVLAGTGSNSTWEAIELTQNAEKAGVDGALLITPYYNKPSQEGLYGHFSTLAKETGLPIILYNVPGRTSVNMLPPTVERLAKIDNIVGIKEASGSLQQIGDVIARCGNDFTVISGDDPLLLPILAIGGRGVISVTANILPDKVSELCRAAEAGDGDRAKALHYELMTINETLFIETNPVPVKTALALMGKIESELRPPLAPLVSENLEKLKAVLKKYSLIS</sequence>
<dbReference type="SMART" id="SM01130">
    <property type="entry name" value="DHDPS"/>
    <property type="match status" value="1"/>
</dbReference>
<evidence type="ECO:0000256" key="10">
    <source>
        <dbReference type="ARBA" id="ARBA00047836"/>
    </source>
</evidence>
<dbReference type="InterPro" id="IPR013785">
    <property type="entry name" value="Aldolase_TIM"/>
</dbReference>
<dbReference type="GO" id="GO:0019877">
    <property type="term" value="P:diaminopimelate biosynthetic process"/>
    <property type="evidence" value="ECO:0007669"/>
    <property type="project" value="UniProtKB-KW"/>
</dbReference>
<evidence type="ECO:0000256" key="7">
    <source>
        <dbReference type="ARBA" id="ARBA00023154"/>
    </source>
</evidence>
<evidence type="ECO:0000256" key="6">
    <source>
        <dbReference type="ARBA" id="ARBA00022915"/>
    </source>
</evidence>
<keyword evidence="5" id="KW-0028">Amino-acid biosynthesis</keyword>
<proteinExistence type="inferred from homology"/>
<comment type="catalytic activity">
    <reaction evidence="10">
        <text>L-aspartate 4-semialdehyde + pyruvate = (2S,4S)-4-hydroxy-2,3,4,5-tetrahydrodipicolinate + H2O + H(+)</text>
        <dbReference type="Rhea" id="RHEA:34171"/>
        <dbReference type="ChEBI" id="CHEBI:15361"/>
        <dbReference type="ChEBI" id="CHEBI:15377"/>
        <dbReference type="ChEBI" id="CHEBI:15378"/>
        <dbReference type="ChEBI" id="CHEBI:67139"/>
        <dbReference type="ChEBI" id="CHEBI:537519"/>
        <dbReference type="EC" id="4.3.3.7"/>
    </reaction>
</comment>
<dbReference type="InterPro" id="IPR020625">
    <property type="entry name" value="Schiff_base-form_aldolases_AS"/>
</dbReference>
<evidence type="ECO:0000256" key="2">
    <source>
        <dbReference type="ARBA" id="ARBA00005120"/>
    </source>
</evidence>
<protein>
    <recommendedName>
        <fullName evidence="3">4-hydroxy-tetrahydrodipicolinate synthase</fullName>
        <ecNumber evidence="3">4.3.3.7</ecNumber>
    </recommendedName>
</protein>
<dbReference type="PANTHER" id="PTHR12128:SF66">
    <property type="entry name" value="4-HYDROXY-2-OXOGLUTARATE ALDOLASE, MITOCHONDRIAL"/>
    <property type="match status" value="1"/>
</dbReference>
<dbReference type="GO" id="GO:0008840">
    <property type="term" value="F:4-hydroxy-tetrahydrodipicolinate synthase activity"/>
    <property type="evidence" value="ECO:0007669"/>
    <property type="project" value="UniProtKB-EC"/>
</dbReference>
<dbReference type="EMBL" id="UOGG01000184">
    <property type="protein sequence ID" value="VAX32058.1"/>
    <property type="molecule type" value="Genomic_DNA"/>
</dbReference>
<dbReference type="GO" id="GO:0009089">
    <property type="term" value="P:lysine biosynthetic process via diaminopimelate"/>
    <property type="evidence" value="ECO:0007669"/>
    <property type="project" value="UniProtKB-UniPathway"/>
</dbReference>
<dbReference type="GO" id="GO:0005829">
    <property type="term" value="C:cytosol"/>
    <property type="evidence" value="ECO:0007669"/>
    <property type="project" value="TreeGrafter"/>
</dbReference>
<dbReference type="AlphaFoldDB" id="A0A3B1D7W8"/>
<keyword evidence="9" id="KW-0704">Schiff base</keyword>
<evidence type="ECO:0000256" key="4">
    <source>
        <dbReference type="ARBA" id="ARBA00022490"/>
    </source>
</evidence>
<dbReference type="PRINTS" id="PR00146">
    <property type="entry name" value="DHPICSNTHASE"/>
</dbReference>
<dbReference type="InterPro" id="IPR020624">
    <property type="entry name" value="Schiff_base-form_aldolases_CS"/>
</dbReference>
<keyword evidence="4" id="KW-0963">Cytoplasm</keyword>
<dbReference type="EC" id="4.3.3.7" evidence="3"/>
<reference evidence="11" key="1">
    <citation type="submission" date="2018-06" db="EMBL/GenBank/DDBJ databases">
        <authorList>
            <person name="Zhirakovskaya E."/>
        </authorList>
    </citation>
    <scope>NUCLEOTIDE SEQUENCE</scope>
</reference>
<dbReference type="Pfam" id="PF00701">
    <property type="entry name" value="DHDPS"/>
    <property type="match status" value="1"/>
</dbReference>
<dbReference type="CDD" id="cd00950">
    <property type="entry name" value="DHDPS"/>
    <property type="match status" value="1"/>
</dbReference>
<dbReference type="PROSITE" id="PS00665">
    <property type="entry name" value="DHDPS_1"/>
    <property type="match status" value="1"/>
</dbReference>
<keyword evidence="6" id="KW-0220">Diaminopimelate biosynthesis</keyword>
<name>A0A3B1D7W8_9ZZZZ</name>
<evidence type="ECO:0000256" key="5">
    <source>
        <dbReference type="ARBA" id="ARBA00022605"/>
    </source>
</evidence>
<dbReference type="UniPathway" id="UPA00034">
    <property type="reaction ID" value="UER00017"/>
</dbReference>
<dbReference type="Gene3D" id="3.20.20.70">
    <property type="entry name" value="Aldolase class I"/>
    <property type="match status" value="1"/>
</dbReference>
<dbReference type="HAMAP" id="MF_00418">
    <property type="entry name" value="DapA"/>
    <property type="match status" value="1"/>
</dbReference>
<dbReference type="NCBIfam" id="TIGR00674">
    <property type="entry name" value="dapA"/>
    <property type="match status" value="1"/>
</dbReference>
<dbReference type="PROSITE" id="PS00666">
    <property type="entry name" value="DHDPS_2"/>
    <property type="match status" value="1"/>
</dbReference>
<keyword evidence="7" id="KW-0457">Lysine biosynthesis</keyword>
<gene>
    <name evidence="11" type="ORF">MNBD_NITROSPINAE05-425</name>
</gene>
<comment type="pathway">
    <text evidence="2">Amino-acid biosynthesis; L-lysine biosynthesis via DAP pathway; (S)-tetrahydrodipicolinate from L-aspartate: step 3/4.</text>
</comment>
<evidence type="ECO:0000256" key="8">
    <source>
        <dbReference type="ARBA" id="ARBA00023239"/>
    </source>
</evidence>
<dbReference type="PANTHER" id="PTHR12128">
    <property type="entry name" value="DIHYDRODIPICOLINATE SYNTHASE"/>
    <property type="match status" value="1"/>
</dbReference>
<evidence type="ECO:0000313" key="11">
    <source>
        <dbReference type="EMBL" id="VAX32058.1"/>
    </source>
</evidence>